<dbReference type="Pfam" id="PF26629">
    <property type="entry name" value="GT2_TM_C"/>
    <property type="match status" value="1"/>
</dbReference>
<feature type="transmembrane region" description="Helical" evidence="1">
    <location>
        <begin position="293"/>
        <end position="318"/>
    </location>
</feature>
<sequence length="404" mass="43871">MASKSHSDGSASAEQVLEHRSADELLVSRDSDIKPELSVVMPTLNEEEGIETCIGWIKSAVEELQLPTEIIISDSSTDRTPEIAREMGAIVVEPDQPGYGYAYRYAFERARGQYIAMGDADTTYDFKDIPRLLSHLEETGADMVMGSRLEGEIRPGAMPTLHQYIGNPLLTKFLNLFYRAGVSDAHSGFRVFRRQALDEMDLETTGMEFASEMIMEAGAKDLVIEETPIIYHEREGEETLESFRDGWRHVRFMLVNAPGFLFSAPGMVMSLLGMAIMGIAYSGASLGEASLGIHSMIAGSLLTIVGYQVASLGVFAAVTSDPIQKPEDPITERVIGSLSLEHGATAGLLVFGAGGLYAAGLVYQWVSNGFASLEFTMGALVAFTAIVIGLQTVFSSFFLSSVDR</sequence>
<dbReference type="PANTHER" id="PTHR48090">
    <property type="entry name" value="UNDECAPRENYL-PHOSPHATE 4-DEOXY-4-FORMAMIDO-L-ARABINOSE TRANSFERASE-RELATED"/>
    <property type="match status" value="1"/>
</dbReference>
<protein>
    <submittedName>
        <fullName evidence="4">Glycosyltransferase</fullName>
    </submittedName>
</protein>
<dbReference type="InterPro" id="IPR058718">
    <property type="entry name" value="Agl6_TM_C"/>
</dbReference>
<keyword evidence="1" id="KW-1133">Transmembrane helix</keyword>
<dbReference type="RefSeq" id="WP_174680665.1">
    <property type="nucleotide sequence ID" value="NZ_JABUQZ010000001.1"/>
</dbReference>
<keyword evidence="5" id="KW-1185">Reference proteome</keyword>
<proteinExistence type="predicted"/>
<feature type="transmembrane region" description="Helical" evidence="1">
    <location>
        <begin position="375"/>
        <end position="399"/>
    </location>
</feature>
<dbReference type="Gene3D" id="3.90.550.10">
    <property type="entry name" value="Spore Coat Polysaccharide Biosynthesis Protein SpsA, Chain A"/>
    <property type="match status" value="1"/>
</dbReference>
<feature type="transmembrane region" description="Helical" evidence="1">
    <location>
        <begin position="339"/>
        <end position="363"/>
    </location>
</feature>
<dbReference type="PANTHER" id="PTHR48090:SF7">
    <property type="entry name" value="RFBJ PROTEIN"/>
    <property type="match status" value="1"/>
</dbReference>
<evidence type="ECO:0000313" key="5">
    <source>
        <dbReference type="Proteomes" id="UP001016761"/>
    </source>
</evidence>
<dbReference type="EMBL" id="JABUQZ010000001">
    <property type="protein sequence ID" value="NUC72773.1"/>
    <property type="molecule type" value="Genomic_DNA"/>
</dbReference>
<dbReference type="InterPro" id="IPR029044">
    <property type="entry name" value="Nucleotide-diphossugar_trans"/>
</dbReference>
<reference evidence="4 5" key="1">
    <citation type="submission" date="2020-06" db="EMBL/GenBank/DDBJ databases">
        <title>Haloterrigena sp. nov., an extremely halophilic archaeon isolated from a saline sediment.</title>
        <authorList>
            <person name="Liu B.-B."/>
        </authorList>
    </citation>
    <scope>NUCLEOTIDE SEQUENCE [LARGE SCALE GENOMIC DNA]</scope>
    <source>
        <strain evidence="4 5">SYSU A558-1</strain>
    </source>
</reference>
<evidence type="ECO:0000259" key="3">
    <source>
        <dbReference type="Pfam" id="PF26629"/>
    </source>
</evidence>
<accession>A0ABX2LD25</accession>
<evidence type="ECO:0000259" key="2">
    <source>
        <dbReference type="Pfam" id="PF00535"/>
    </source>
</evidence>
<dbReference type="Proteomes" id="UP001016761">
    <property type="component" value="Unassembled WGS sequence"/>
</dbReference>
<dbReference type="InterPro" id="IPR050256">
    <property type="entry name" value="Glycosyltransferase_2"/>
</dbReference>
<feature type="domain" description="Low-salt glycan biosynthesis hexosyltransferase Agl6 C-terminal transmembrane region" evidence="3">
    <location>
        <begin position="320"/>
        <end position="401"/>
    </location>
</feature>
<keyword evidence="1" id="KW-0472">Membrane</keyword>
<dbReference type="Pfam" id="PF00535">
    <property type="entry name" value="Glycos_transf_2"/>
    <property type="match status" value="1"/>
</dbReference>
<dbReference type="InterPro" id="IPR001173">
    <property type="entry name" value="Glyco_trans_2-like"/>
</dbReference>
<dbReference type="SUPFAM" id="SSF53448">
    <property type="entry name" value="Nucleotide-diphospho-sugar transferases"/>
    <property type="match status" value="1"/>
</dbReference>
<gene>
    <name evidence="4" type="ORF">HTZ84_10700</name>
</gene>
<feature type="transmembrane region" description="Helical" evidence="1">
    <location>
        <begin position="260"/>
        <end position="281"/>
    </location>
</feature>
<keyword evidence="1" id="KW-0812">Transmembrane</keyword>
<feature type="domain" description="Glycosyltransferase 2-like" evidence="2">
    <location>
        <begin position="38"/>
        <end position="199"/>
    </location>
</feature>
<organism evidence="4 5">
    <name type="scientific">Haloterrigena gelatinilytica</name>
    <dbReference type="NCBI Taxonomy" id="2741724"/>
    <lineage>
        <taxon>Archaea</taxon>
        <taxon>Methanobacteriati</taxon>
        <taxon>Methanobacteriota</taxon>
        <taxon>Stenosarchaea group</taxon>
        <taxon>Halobacteria</taxon>
        <taxon>Halobacteriales</taxon>
        <taxon>Natrialbaceae</taxon>
        <taxon>Haloterrigena</taxon>
    </lineage>
</organism>
<name>A0ABX2LD25_9EURY</name>
<evidence type="ECO:0000256" key="1">
    <source>
        <dbReference type="SAM" id="Phobius"/>
    </source>
</evidence>
<comment type="caution">
    <text evidence="4">The sequence shown here is derived from an EMBL/GenBank/DDBJ whole genome shotgun (WGS) entry which is preliminary data.</text>
</comment>
<evidence type="ECO:0000313" key="4">
    <source>
        <dbReference type="EMBL" id="NUC72773.1"/>
    </source>
</evidence>
<dbReference type="CDD" id="cd04179">
    <property type="entry name" value="DPM_DPG-synthase_like"/>
    <property type="match status" value="1"/>
</dbReference>